<evidence type="ECO:0000313" key="2">
    <source>
        <dbReference type="EMBL" id="MCW1914566.1"/>
    </source>
</evidence>
<sequence length="147" mass="16881">MNTLDKTNEEQIREFTQKWLQAVHVKDLDAVMACYAEDVVAYDLFCTAKVTGREPYRKNFEMWFQCCETGPANYEIVELDIVASDAVAFARALNRMTGPNPERKVEESWIRVTVGFQKTGGEWKVVHEHVSVPLDMETQKGLFQSMP</sequence>
<evidence type="ECO:0000313" key="3">
    <source>
        <dbReference type="Proteomes" id="UP001165653"/>
    </source>
</evidence>
<proteinExistence type="predicted"/>
<dbReference type="InterPro" id="IPR037401">
    <property type="entry name" value="SnoaL-like"/>
</dbReference>
<keyword evidence="3" id="KW-1185">Reference proteome</keyword>
<organism evidence="2 3">
    <name type="scientific">Luteolibacter rhizosphaerae</name>
    <dbReference type="NCBI Taxonomy" id="2989719"/>
    <lineage>
        <taxon>Bacteria</taxon>
        <taxon>Pseudomonadati</taxon>
        <taxon>Verrucomicrobiota</taxon>
        <taxon>Verrucomicrobiia</taxon>
        <taxon>Verrucomicrobiales</taxon>
        <taxon>Verrucomicrobiaceae</taxon>
        <taxon>Luteolibacter</taxon>
    </lineage>
</organism>
<dbReference type="RefSeq" id="WP_264514099.1">
    <property type="nucleotide sequence ID" value="NZ_JAPDDR010000006.1"/>
</dbReference>
<reference evidence="2" key="1">
    <citation type="submission" date="2022-10" db="EMBL/GenBank/DDBJ databases">
        <title>Luteolibacter sp. GHJ8, whole genome shotgun sequencing project.</title>
        <authorList>
            <person name="Zhao G."/>
            <person name="Shen L."/>
        </authorList>
    </citation>
    <scope>NUCLEOTIDE SEQUENCE</scope>
    <source>
        <strain evidence="2">GHJ8</strain>
    </source>
</reference>
<dbReference type="InterPro" id="IPR032710">
    <property type="entry name" value="NTF2-like_dom_sf"/>
</dbReference>
<feature type="domain" description="SnoaL-like" evidence="1">
    <location>
        <begin position="12"/>
        <end position="134"/>
    </location>
</feature>
<dbReference type="Proteomes" id="UP001165653">
    <property type="component" value="Unassembled WGS sequence"/>
</dbReference>
<protein>
    <submittedName>
        <fullName evidence="2">Nuclear transport factor 2 family protein</fullName>
    </submittedName>
</protein>
<dbReference type="SUPFAM" id="SSF54427">
    <property type="entry name" value="NTF2-like"/>
    <property type="match status" value="1"/>
</dbReference>
<gene>
    <name evidence="2" type="ORF">OJ996_13335</name>
</gene>
<evidence type="ECO:0000259" key="1">
    <source>
        <dbReference type="Pfam" id="PF13474"/>
    </source>
</evidence>
<accession>A0ABT3G4Y8</accession>
<comment type="caution">
    <text evidence="2">The sequence shown here is derived from an EMBL/GenBank/DDBJ whole genome shotgun (WGS) entry which is preliminary data.</text>
</comment>
<dbReference type="Gene3D" id="3.10.450.50">
    <property type="match status" value="1"/>
</dbReference>
<dbReference type="Pfam" id="PF13474">
    <property type="entry name" value="SnoaL_3"/>
    <property type="match status" value="1"/>
</dbReference>
<name>A0ABT3G4Y8_9BACT</name>
<dbReference type="EMBL" id="JAPDDR010000006">
    <property type="protein sequence ID" value="MCW1914566.1"/>
    <property type="molecule type" value="Genomic_DNA"/>
</dbReference>